<dbReference type="GO" id="GO:0030010">
    <property type="term" value="P:establishment of cell polarity"/>
    <property type="evidence" value="ECO:0007669"/>
    <property type="project" value="EnsemblFungi"/>
</dbReference>
<accession>A7TFA3</accession>
<gene>
    <name evidence="4" type="ORF">Kpol_2000p96</name>
</gene>
<dbReference type="OrthoDB" id="445896at2759"/>
<dbReference type="PROSITE" id="PS50200">
    <property type="entry name" value="RA"/>
    <property type="match status" value="1"/>
</dbReference>
<feature type="domain" description="Ras-associating" evidence="3">
    <location>
        <begin position="242"/>
        <end position="315"/>
    </location>
</feature>
<name>A7TFA3_VANPO</name>
<dbReference type="Proteomes" id="UP000000267">
    <property type="component" value="Unassembled WGS sequence"/>
</dbReference>
<dbReference type="GO" id="GO:0005737">
    <property type="term" value="C:cytoplasm"/>
    <property type="evidence" value="ECO:0007669"/>
    <property type="project" value="EnsemblFungi"/>
</dbReference>
<dbReference type="Gene3D" id="3.10.20.90">
    <property type="entry name" value="Phosphatidylinositol 3-kinase Catalytic Subunit, Chain A, domain 1"/>
    <property type="match status" value="1"/>
</dbReference>
<dbReference type="GO" id="GO:0001402">
    <property type="term" value="P:signal transduction involved in filamentous growth"/>
    <property type="evidence" value="ECO:0007669"/>
    <property type="project" value="EnsemblFungi"/>
</dbReference>
<dbReference type="GO" id="GO:0019887">
    <property type="term" value="F:protein kinase regulator activity"/>
    <property type="evidence" value="ECO:0007669"/>
    <property type="project" value="EnsemblFungi"/>
</dbReference>
<dbReference type="CDD" id="cd01786">
    <property type="entry name" value="RA_STE50"/>
    <property type="match status" value="1"/>
</dbReference>
<keyword evidence="5" id="KW-1185">Reference proteome</keyword>
<evidence type="ECO:0000259" key="2">
    <source>
        <dbReference type="PROSITE" id="PS50105"/>
    </source>
</evidence>
<dbReference type="Gene3D" id="1.10.150.50">
    <property type="entry name" value="Transcription Factor, Ets-1"/>
    <property type="match status" value="1"/>
</dbReference>
<dbReference type="eggNOG" id="ENOG502RXZB">
    <property type="taxonomic scope" value="Eukaryota"/>
</dbReference>
<dbReference type="FunCoup" id="A7TFA3">
    <property type="interactions" value="125"/>
</dbReference>
<dbReference type="GO" id="GO:0007232">
    <property type="term" value="P:osmosensory signaling pathway via Sho1 osmosensor"/>
    <property type="evidence" value="ECO:0007669"/>
    <property type="project" value="EnsemblFungi"/>
</dbReference>
<dbReference type="PhylomeDB" id="A7TFA3"/>
<dbReference type="SUPFAM" id="SSF54236">
    <property type="entry name" value="Ubiquitin-like"/>
    <property type="match status" value="1"/>
</dbReference>
<dbReference type="RefSeq" id="XP_001646986.1">
    <property type="nucleotide sequence ID" value="XM_001646936.1"/>
</dbReference>
<dbReference type="InterPro" id="IPR000159">
    <property type="entry name" value="RA_dom"/>
</dbReference>
<evidence type="ECO:0000313" key="4">
    <source>
        <dbReference type="EMBL" id="EDO19128.1"/>
    </source>
</evidence>
<organism evidence="5">
    <name type="scientific">Vanderwaltozyma polyspora (strain ATCC 22028 / DSM 70294 / BCRC 21397 / CBS 2163 / NBRC 10782 / NRRL Y-8283 / UCD 57-17)</name>
    <name type="common">Kluyveromyces polysporus</name>
    <dbReference type="NCBI Taxonomy" id="436907"/>
    <lineage>
        <taxon>Eukaryota</taxon>
        <taxon>Fungi</taxon>
        <taxon>Dikarya</taxon>
        <taxon>Ascomycota</taxon>
        <taxon>Saccharomycotina</taxon>
        <taxon>Saccharomycetes</taxon>
        <taxon>Saccharomycetales</taxon>
        <taxon>Saccharomycetaceae</taxon>
        <taxon>Vanderwaltozyma</taxon>
    </lineage>
</organism>
<dbReference type="SUPFAM" id="SSF47769">
    <property type="entry name" value="SAM/Pointed domain"/>
    <property type="match status" value="1"/>
</dbReference>
<evidence type="ECO:0000259" key="3">
    <source>
        <dbReference type="PROSITE" id="PS50200"/>
    </source>
</evidence>
<dbReference type="InterPro" id="IPR001660">
    <property type="entry name" value="SAM"/>
</dbReference>
<feature type="compositionally biased region" description="Polar residues" evidence="1">
    <location>
        <begin position="216"/>
        <end position="237"/>
    </location>
</feature>
<dbReference type="InterPro" id="IPR029071">
    <property type="entry name" value="Ubiquitin-like_domsf"/>
</dbReference>
<protein>
    <recommendedName>
        <fullName evidence="6">Ras-associating domain-containing protein</fullName>
    </recommendedName>
</protein>
<dbReference type="GeneID" id="5547458"/>
<feature type="region of interest" description="Disordered" evidence="1">
    <location>
        <begin position="136"/>
        <end position="238"/>
    </location>
</feature>
<dbReference type="Pfam" id="PF09235">
    <property type="entry name" value="SAM_Ste50p"/>
    <property type="match status" value="1"/>
</dbReference>
<dbReference type="InterPro" id="IPR015316">
    <property type="entry name" value="SAM_Ste50"/>
</dbReference>
<dbReference type="HOGENOM" id="CLU_051042_0_0_1"/>
<dbReference type="CDD" id="cd09536">
    <property type="entry name" value="SAM_Ste50_fungal"/>
    <property type="match status" value="1"/>
</dbReference>
<dbReference type="EMBL" id="DS480382">
    <property type="protein sequence ID" value="EDO19128.1"/>
    <property type="molecule type" value="Genomic_DNA"/>
</dbReference>
<dbReference type="KEGG" id="vpo:Kpol_2000p96"/>
<feature type="domain" description="SAM" evidence="2">
    <location>
        <begin position="18"/>
        <end position="64"/>
    </location>
</feature>
<dbReference type="STRING" id="436907.A7TFA3"/>
<sequence>MCEAMSSSMVVDVNCNSWTTQEVVAWCMSSLGIPQDSTLCNNLHQHNITGDLLEELTLEDCKELCGNDRGLALRFKVLLNKLFESKETSSLKLEQQENMVVTLQNLYTTLSVKLQDFQSQYSRLRLDVLDLVRSTNSSPTMTAQTPHASPLVSAQNTHVSPLQQGFSSNSVNSHNELSHSGTLGNQIYQNSTSASSSTTNLKKSSSKSGKPPIPNRPNSSHSYNESTNTNIEKSSIATEPLKQLRASKEDSCERILRNAMKRHNLNEHEWRQYGLVICYGDQERILELDEKPVVIFKNLKQQGLHPTIMLRHRGDFEELDVNSSSLHGITPGGRL</sequence>
<dbReference type="SMART" id="SM00314">
    <property type="entry name" value="RA"/>
    <property type="match status" value="1"/>
</dbReference>
<feature type="compositionally biased region" description="Low complexity" evidence="1">
    <location>
        <begin position="191"/>
        <end position="208"/>
    </location>
</feature>
<dbReference type="GO" id="GO:0032093">
    <property type="term" value="F:SAM domain binding"/>
    <property type="evidence" value="ECO:0007669"/>
    <property type="project" value="EnsemblFungi"/>
</dbReference>
<proteinExistence type="predicted"/>
<dbReference type="GO" id="GO:0000750">
    <property type="term" value="P:pheromone-dependent signal transduction involved in conjugation with cellular fusion"/>
    <property type="evidence" value="ECO:0007669"/>
    <property type="project" value="EnsemblFungi"/>
</dbReference>
<dbReference type="InParanoid" id="A7TFA3"/>
<dbReference type="GO" id="GO:0038066">
    <property type="term" value="P:p38MAPK cascade"/>
    <property type="evidence" value="ECO:0007669"/>
    <property type="project" value="EnsemblFungi"/>
</dbReference>
<reference evidence="4 5" key="1">
    <citation type="journal article" date="2007" name="Proc. Natl. Acad. Sci. U.S.A.">
        <title>Independent sorting-out of thousands of duplicated gene pairs in two yeast species descended from a whole-genome duplication.</title>
        <authorList>
            <person name="Scannell D.R."/>
            <person name="Frank A.C."/>
            <person name="Conant G.C."/>
            <person name="Byrne K.P."/>
            <person name="Woolfit M."/>
            <person name="Wolfe K.H."/>
        </authorList>
    </citation>
    <scope>NUCLEOTIDE SEQUENCE [LARGE SCALE GENOMIC DNA]</scope>
    <source>
        <strain evidence="5">ATCC 22028 / DSM 70294 / BCRC 21397 / CBS 2163 / NBRC 10782 / NRRL Y-8283 / UCD 57-17</strain>
    </source>
</reference>
<evidence type="ECO:0000256" key="1">
    <source>
        <dbReference type="SAM" id="MobiDB-lite"/>
    </source>
</evidence>
<dbReference type="OMA" id="QDWRQYV"/>
<evidence type="ECO:0008006" key="6">
    <source>
        <dbReference type="Google" id="ProtNLM"/>
    </source>
</evidence>
<dbReference type="Pfam" id="PF00788">
    <property type="entry name" value="RA"/>
    <property type="match status" value="1"/>
</dbReference>
<dbReference type="PROSITE" id="PS50105">
    <property type="entry name" value="SAM_DOMAIN"/>
    <property type="match status" value="1"/>
</dbReference>
<evidence type="ECO:0000313" key="5">
    <source>
        <dbReference type="Proteomes" id="UP000000267"/>
    </source>
</evidence>
<feature type="compositionally biased region" description="Polar residues" evidence="1">
    <location>
        <begin position="136"/>
        <end position="190"/>
    </location>
</feature>
<dbReference type="AlphaFoldDB" id="A7TFA3"/>
<dbReference type="InterPro" id="IPR013761">
    <property type="entry name" value="SAM/pointed_sf"/>
</dbReference>